<gene>
    <name evidence="1" type="ORF">F8M41_018429</name>
</gene>
<dbReference type="Proteomes" id="UP000439903">
    <property type="component" value="Unassembled WGS sequence"/>
</dbReference>
<feature type="non-terminal residue" evidence="1">
    <location>
        <position position="1"/>
    </location>
</feature>
<dbReference type="EMBL" id="WTPW01004463">
    <property type="protein sequence ID" value="KAF0332919.1"/>
    <property type="molecule type" value="Genomic_DNA"/>
</dbReference>
<dbReference type="Gene3D" id="3.30.160.360">
    <property type="match status" value="1"/>
</dbReference>
<dbReference type="OrthoDB" id="2446598at2759"/>
<dbReference type="AlphaFoldDB" id="A0A8H3ZUP5"/>
<keyword evidence="2" id="KW-1185">Reference proteome</keyword>
<sequence length="164" mass="19119">MAQVNQNIYKYETNTYPQNPIIIYKSPCQTLRYKIISEGKYPPESKLLYTKKPKAYKIPNKYIVQTSYGKEKNQKMVTCLISYYGGKAKFRVVYSDKSADYVESKESPSAAANLYQKIIEQKIKKNLNKENQKKTSATKWNGVLLFGLQLQQIKDIREIKQVNR</sequence>
<proteinExistence type="predicted"/>
<name>A0A8H3ZUP5_GIGMA</name>
<protein>
    <submittedName>
        <fullName evidence="1">Uncharacterized protein</fullName>
    </submittedName>
</protein>
<comment type="caution">
    <text evidence="1">The sequence shown here is derived from an EMBL/GenBank/DDBJ whole genome shotgun (WGS) entry which is preliminary data.</text>
</comment>
<organism evidence="1 2">
    <name type="scientific">Gigaspora margarita</name>
    <dbReference type="NCBI Taxonomy" id="4874"/>
    <lineage>
        <taxon>Eukaryota</taxon>
        <taxon>Fungi</taxon>
        <taxon>Fungi incertae sedis</taxon>
        <taxon>Mucoromycota</taxon>
        <taxon>Glomeromycotina</taxon>
        <taxon>Glomeromycetes</taxon>
        <taxon>Diversisporales</taxon>
        <taxon>Gigasporaceae</taxon>
        <taxon>Gigaspora</taxon>
    </lineage>
</organism>
<evidence type="ECO:0000313" key="1">
    <source>
        <dbReference type="EMBL" id="KAF0332919.1"/>
    </source>
</evidence>
<accession>A0A8H3ZUP5</accession>
<evidence type="ECO:0000313" key="2">
    <source>
        <dbReference type="Proteomes" id="UP000439903"/>
    </source>
</evidence>
<reference evidence="1 2" key="1">
    <citation type="journal article" date="2019" name="Environ. Microbiol.">
        <title>At the nexus of three kingdoms: the genome of the mycorrhizal fungus Gigaspora margarita provides insights into plant, endobacterial and fungal interactions.</title>
        <authorList>
            <person name="Venice F."/>
            <person name="Ghignone S."/>
            <person name="Salvioli di Fossalunga A."/>
            <person name="Amselem J."/>
            <person name="Novero M."/>
            <person name="Xianan X."/>
            <person name="Sedzielewska Toro K."/>
            <person name="Morin E."/>
            <person name="Lipzen A."/>
            <person name="Grigoriev I.V."/>
            <person name="Henrissat B."/>
            <person name="Martin F.M."/>
            <person name="Bonfante P."/>
        </authorList>
    </citation>
    <scope>NUCLEOTIDE SEQUENCE [LARGE SCALE GENOMIC DNA]</scope>
    <source>
        <strain evidence="1 2">BEG34</strain>
    </source>
</reference>